<dbReference type="EMBL" id="LT669839">
    <property type="protein sequence ID" value="SHD76747.1"/>
    <property type="molecule type" value="Genomic_DNA"/>
</dbReference>
<dbReference type="AlphaFoldDB" id="A0A1M4PMQ2"/>
<dbReference type="PRINTS" id="PR00471">
    <property type="entry name" value="ACETATEKNASE"/>
</dbReference>
<name>A0A1M4PMQ2_9FIRM</name>
<evidence type="ECO:0000256" key="1">
    <source>
        <dbReference type="ARBA" id="ARBA00004496"/>
    </source>
</evidence>
<dbReference type="EC" id="2.7.2.7" evidence="9"/>
<dbReference type="SUPFAM" id="SSF53067">
    <property type="entry name" value="Actin-like ATPase domain"/>
    <property type="match status" value="2"/>
</dbReference>
<comment type="subcellular location">
    <subcellularLocation>
        <location evidence="1 9">Cytoplasm</location>
    </subcellularLocation>
</comment>
<dbReference type="GO" id="GO:0005737">
    <property type="term" value="C:cytoplasm"/>
    <property type="evidence" value="ECO:0007669"/>
    <property type="project" value="UniProtKB-SubCell"/>
</dbReference>
<dbReference type="InterPro" id="IPR043129">
    <property type="entry name" value="ATPase_NBD"/>
</dbReference>
<dbReference type="PANTHER" id="PTHR21060:SF3">
    <property type="entry name" value="BUTYRATE KINASE 2-RELATED"/>
    <property type="match status" value="1"/>
</dbReference>
<evidence type="ECO:0000256" key="10">
    <source>
        <dbReference type="RuleBase" id="RU003835"/>
    </source>
</evidence>
<comment type="catalytic activity">
    <reaction evidence="8 9">
        <text>butanoate + ATP = butanoyl phosphate + ADP</text>
        <dbReference type="Rhea" id="RHEA:13585"/>
        <dbReference type="ChEBI" id="CHEBI:17968"/>
        <dbReference type="ChEBI" id="CHEBI:30616"/>
        <dbReference type="ChEBI" id="CHEBI:58079"/>
        <dbReference type="ChEBI" id="CHEBI:456216"/>
        <dbReference type="EC" id="2.7.2.7"/>
    </reaction>
</comment>
<dbReference type="InterPro" id="IPR011245">
    <property type="entry name" value="Butyrate_kin"/>
</dbReference>
<dbReference type="GO" id="GO:0005524">
    <property type="term" value="F:ATP binding"/>
    <property type="evidence" value="ECO:0007669"/>
    <property type="project" value="UniProtKB-KW"/>
</dbReference>
<evidence type="ECO:0000256" key="2">
    <source>
        <dbReference type="ARBA" id="ARBA00008748"/>
    </source>
</evidence>
<dbReference type="PIRSF" id="PIRSF036458">
    <property type="entry name" value="Butyrate_kin"/>
    <property type="match status" value="1"/>
</dbReference>
<dbReference type="NCBIfam" id="TIGR02707">
    <property type="entry name" value="butyr_kinase"/>
    <property type="match status" value="1"/>
</dbReference>
<dbReference type="Gene3D" id="3.30.420.40">
    <property type="match status" value="2"/>
</dbReference>
<dbReference type="InterPro" id="IPR023865">
    <property type="entry name" value="Aliphatic_acid_kinase_CS"/>
</dbReference>
<keyword evidence="7 9" id="KW-0067">ATP-binding</keyword>
<dbReference type="PROSITE" id="PS01075">
    <property type="entry name" value="ACETATE_KINASE_1"/>
    <property type="match status" value="1"/>
</dbReference>
<evidence type="ECO:0000256" key="6">
    <source>
        <dbReference type="ARBA" id="ARBA00022777"/>
    </source>
</evidence>
<dbReference type="HAMAP" id="MF_00542">
    <property type="entry name" value="Butyrate_kinase"/>
    <property type="match status" value="1"/>
</dbReference>
<evidence type="ECO:0000256" key="4">
    <source>
        <dbReference type="ARBA" id="ARBA00022679"/>
    </source>
</evidence>
<dbReference type="PANTHER" id="PTHR21060">
    <property type="entry name" value="ACETATE KINASE"/>
    <property type="match status" value="1"/>
</dbReference>
<evidence type="ECO:0000256" key="3">
    <source>
        <dbReference type="ARBA" id="ARBA00022490"/>
    </source>
</evidence>
<reference evidence="11 12" key="1">
    <citation type="submission" date="2016-11" db="EMBL/GenBank/DDBJ databases">
        <authorList>
            <person name="Manzoor S."/>
        </authorList>
    </citation>
    <scope>NUCLEOTIDE SEQUENCE [LARGE SCALE GENOMIC DNA]</scope>
    <source>
        <strain evidence="11">Clostridium ultunense strain Esp</strain>
    </source>
</reference>
<dbReference type="Proteomes" id="UP000245423">
    <property type="component" value="Chromosome 1"/>
</dbReference>
<keyword evidence="3 9" id="KW-0963">Cytoplasm</keyword>
<keyword evidence="6 9" id="KW-0418">Kinase</keyword>
<evidence type="ECO:0000313" key="11">
    <source>
        <dbReference type="EMBL" id="SHD76747.1"/>
    </source>
</evidence>
<proteinExistence type="inferred from homology"/>
<comment type="similarity">
    <text evidence="2 9 10">Belongs to the acetokinase family.</text>
</comment>
<evidence type="ECO:0000256" key="8">
    <source>
        <dbReference type="ARBA" id="ARBA00048596"/>
    </source>
</evidence>
<keyword evidence="5 9" id="KW-0547">Nucleotide-binding</keyword>
<dbReference type="GO" id="GO:0047761">
    <property type="term" value="F:butyrate kinase activity"/>
    <property type="evidence" value="ECO:0007669"/>
    <property type="project" value="UniProtKB-UniRule"/>
</dbReference>
<protein>
    <recommendedName>
        <fullName evidence="9">Probable butyrate kinase</fullName>
        <shortName evidence="9">BK</shortName>
        <ecNumber evidence="9">2.7.2.7</ecNumber>
    </recommendedName>
    <alternativeName>
        <fullName evidence="9">Branched-chain carboxylic acid kinase</fullName>
    </alternativeName>
</protein>
<evidence type="ECO:0000256" key="5">
    <source>
        <dbReference type="ARBA" id="ARBA00022741"/>
    </source>
</evidence>
<keyword evidence="4 9" id="KW-0808">Transferase</keyword>
<dbReference type="Pfam" id="PF00871">
    <property type="entry name" value="Acetate_kinase"/>
    <property type="match status" value="1"/>
</dbReference>
<dbReference type="CDD" id="cd24011">
    <property type="entry name" value="ASKHA_NBD_BK"/>
    <property type="match status" value="1"/>
</dbReference>
<dbReference type="InterPro" id="IPR000890">
    <property type="entry name" value="Aliphatic_acid_kin_short-chain"/>
</dbReference>
<sequence length="355" mass="39428">MSYKILAINPGSTSTKIALYEDEEEVFIETLDHPVQVIEKFENVQEQYEMRKDLVMAFLEEKGYDIGKLSAVVGRGGMLPPVNSGAYVVNEAMLDTLKHRPAMEHASNLGAPIAYAIAKAAGIKAYIYDSVRTDELHHIARISGMPDIERTSTCHVLNTRAMAIKAAKKRGKRYQDMNIVVAHLGGGISLNVHEKGRIVDIISDDEGPFSPERAGRVPCRELVELCYSGKYDKSIMQKKLRGNGGLRAYLGTLDAREVEKMIEDGDEKARLIYEAMAYQVAKGIGELATVVEGNVDLIILTGGIAYSKLVTSWIKRRVKYIAPVEIMPGENEMESLAYGILRVLRGEEEAREYTE</sequence>
<dbReference type="PROSITE" id="PS01076">
    <property type="entry name" value="ACETATE_KINASE_2"/>
    <property type="match status" value="1"/>
</dbReference>
<accession>A0A1M4PMQ2</accession>
<dbReference type="OrthoDB" id="9771859at2"/>
<gene>
    <name evidence="9 11" type="primary">buk</name>
    <name evidence="11" type="ORF">CUESP1_1376</name>
</gene>
<keyword evidence="12" id="KW-1185">Reference proteome</keyword>
<evidence type="ECO:0000256" key="9">
    <source>
        <dbReference type="HAMAP-Rule" id="MF_00542"/>
    </source>
</evidence>
<evidence type="ECO:0000313" key="12">
    <source>
        <dbReference type="Proteomes" id="UP000245423"/>
    </source>
</evidence>
<dbReference type="GO" id="GO:0006083">
    <property type="term" value="P:acetate metabolic process"/>
    <property type="evidence" value="ECO:0007669"/>
    <property type="project" value="TreeGrafter"/>
</dbReference>
<dbReference type="RefSeq" id="WP_109840563.1">
    <property type="nucleotide sequence ID" value="NZ_LT669839.1"/>
</dbReference>
<evidence type="ECO:0000256" key="7">
    <source>
        <dbReference type="ARBA" id="ARBA00022840"/>
    </source>
</evidence>
<dbReference type="NCBIfam" id="NF002834">
    <property type="entry name" value="PRK03011.1-5"/>
    <property type="match status" value="1"/>
</dbReference>
<dbReference type="GO" id="GO:0008776">
    <property type="term" value="F:acetate kinase activity"/>
    <property type="evidence" value="ECO:0007669"/>
    <property type="project" value="TreeGrafter"/>
</dbReference>
<organism evidence="11 12">
    <name type="scientific">[Clostridium] ultunense Esp</name>
    <dbReference type="NCBI Taxonomy" id="1288971"/>
    <lineage>
        <taxon>Bacteria</taxon>
        <taxon>Bacillati</taxon>
        <taxon>Bacillota</taxon>
        <taxon>Tissierellia</taxon>
        <taxon>Tissierellales</taxon>
        <taxon>Tepidimicrobiaceae</taxon>
        <taxon>Schnuerera</taxon>
    </lineage>
</organism>